<evidence type="ECO:0000313" key="2">
    <source>
        <dbReference type="EMBL" id="OXA53784.1"/>
    </source>
</evidence>
<proteinExistence type="predicted"/>
<dbReference type="Proteomes" id="UP000198287">
    <property type="component" value="Unassembled WGS sequence"/>
</dbReference>
<reference evidence="2 3" key="1">
    <citation type="submission" date="2015-12" db="EMBL/GenBank/DDBJ databases">
        <title>The genome of Folsomia candida.</title>
        <authorList>
            <person name="Faddeeva A."/>
            <person name="Derks M.F."/>
            <person name="Anvar Y."/>
            <person name="Smit S."/>
            <person name="Van Straalen N."/>
            <person name="Roelofs D."/>
        </authorList>
    </citation>
    <scope>NUCLEOTIDE SEQUENCE [LARGE SCALE GENOMIC DNA]</scope>
    <source>
        <strain evidence="2 3">VU population</strain>
        <tissue evidence="2">Whole body</tissue>
    </source>
</reference>
<evidence type="ECO:0000256" key="1">
    <source>
        <dbReference type="SAM" id="SignalP"/>
    </source>
</evidence>
<keyword evidence="3" id="KW-1185">Reference proteome</keyword>
<feature type="chain" id="PRO_5012217714" evidence="1">
    <location>
        <begin position="21"/>
        <end position="104"/>
    </location>
</feature>
<organism evidence="2 3">
    <name type="scientific">Folsomia candida</name>
    <name type="common">Springtail</name>
    <dbReference type="NCBI Taxonomy" id="158441"/>
    <lineage>
        <taxon>Eukaryota</taxon>
        <taxon>Metazoa</taxon>
        <taxon>Ecdysozoa</taxon>
        <taxon>Arthropoda</taxon>
        <taxon>Hexapoda</taxon>
        <taxon>Collembola</taxon>
        <taxon>Entomobryomorpha</taxon>
        <taxon>Isotomoidea</taxon>
        <taxon>Isotomidae</taxon>
        <taxon>Proisotominae</taxon>
        <taxon>Folsomia</taxon>
    </lineage>
</organism>
<feature type="signal peptide" evidence="1">
    <location>
        <begin position="1"/>
        <end position="20"/>
    </location>
</feature>
<gene>
    <name evidence="2" type="ORF">Fcan01_10714</name>
</gene>
<dbReference type="EMBL" id="LNIX01000005">
    <property type="protein sequence ID" value="OXA53784.1"/>
    <property type="molecule type" value="Genomic_DNA"/>
</dbReference>
<name>A0A226E9J5_FOLCA</name>
<sequence>MHKSFAVLAFMGCLMATTMSQELSFCGYRCPVGYTFMKSDQQAPSCFNPNMNVFVYAAIDSSYNGVYLCGYRCTAGSTLMKSVASSAAPDCYNPQTGVFVAAAK</sequence>
<comment type="caution">
    <text evidence="2">The sequence shown here is derived from an EMBL/GenBank/DDBJ whole genome shotgun (WGS) entry which is preliminary data.</text>
</comment>
<keyword evidence="1" id="KW-0732">Signal</keyword>
<dbReference type="AlphaFoldDB" id="A0A226E9J5"/>
<protein>
    <submittedName>
        <fullName evidence="2">Uncharacterized protein</fullName>
    </submittedName>
</protein>
<evidence type="ECO:0000313" key="3">
    <source>
        <dbReference type="Proteomes" id="UP000198287"/>
    </source>
</evidence>
<accession>A0A226E9J5</accession>